<evidence type="ECO:0000259" key="1">
    <source>
        <dbReference type="PROSITE" id="PS52045"/>
    </source>
</evidence>
<name>A0A1D1YA34_9ARAE</name>
<dbReference type="AlphaFoldDB" id="A0A1D1YA34"/>
<accession>A0A1D1YA34</accession>
<dbReference type="Gene3D" id="3.90.1320.10">
    <property type="entry name" value="Outer-capsid protein sigma 3, large lobe"/>
    <property type="match status" value="1"/>
</dbReference>
<dbReference type="PANTHER" id="PTHR31589:SF110">
    <property type="entry name" value="PROTEIN, PUTATIVE (DUF239)-RELATED"/>
    <property type="match status" value="1"/>
</dbReference>
<organism evidence="2">
    <name type="scientific">Anthurium amnicola</name>
    <dbReference type="NCBI Taxonomy" id="1678845"/>
    <lineage>
        <taxon>Eukaryota</taxon>
        <taxon>Viridiplantae</taxon>
        <taxon>Streptophyta</taxon>
        <taxon>Embryophyta</taxon>
        <taxon>Tracheophyta</taxon>
        <taxon>Spermatophyta</taxon>
        <taxon>Magnoliopsida</taxon>
        <taxon>Liliopsida</taxon>
        <taxon>Araceae</taxon>
        <taxon>Pothoideae</taxon>
        <taxon>Potheae</taxon>
        <taxon>Anthurium</taxon>
    </lineage>
</organism>
<dbReference type="PANTHER" id="PTHR31589">
    <property type="entry name" value="PROTEIN, PUTATIVE (DUF239)-RELATED-RELATED"/>
    <property type="match status" value="1"/>
</dbReference>
<dbReference type="EMBL" id="GDJX01016424">
    <property type="protein sequence ID" value="JAT51512.1"/>
    <property type="molecule type" value="Transcribed_RNA"/>
</dbReference>
<protein>
    <submittedName>
        <fullName evidence="2">Enolase</fullName>
    </submittedName>
</protein>
<evidence type="ECO:0000313" key="2">
    <source>
        <dbReference type="EMBL" id="JAT51512.1"/>
    </source>
</evidence>
<gene>
    <name evidence="2" type="primary">PGH1_3</name>
    <name evidence="2" type="ORF">g.99962</name>
</gene>
<dbReference type="Pfam" id="PF03080">
    <property type="entry name" value="Neprosin"/>
    <property type="match status" value="1"/>
</dbReference>
<dbReference type="InterPro" id="IPR004314">
    <property type="entry name" value="Neprosin"/>
</dbReference>
<proteinExistence type="predicted"/>
<sequence length="322" mass="36895">MKPTYYPKKMRVNDYEVEASHPWNLTERCLEGSIPIEKTPKNSHFRYVSSKSHWLKDRHYVFGQRRMQVPKDVSYNHGRSSIQVIGSNFYGAKASINVWNPKLQSPEEFSVSQIWVATEDLTNSLEAGWMVSSHQYGDTETRFFTFWTADQYKTGCYNVECPGFVQINQQMSLRARLQPVSVYGGRQYTIEVQIFKDKTSGNWWLLLQGVELGYWPKELVPSLAEGASVIEWGGEVVNLKSHGKHTSTQMGSGHLSYEGFGKSSFFKNIQFVDTSNKYNDPKDVVFKIESPKCYDLHVGSVKDGPWGYFFFYGGPGRSDQCT</sequence>
<dbReference type="InterPro" id="IPR053168">
    <property type="entry name" value="Glutamic_endopeptidase"/>
</dbReference>
<reference evidence="2" key="1">
    <citation type="submission" date="2015-07" db="EMBL/GenBank/DDBJ databases">
        <title>Transcriptome Assembly of Anthurium amnicola.</title>
        <authorList>
            <person name="Suzuki J."/>
        </authorList>
    </citation>
    <scope>NUCLEOTIDE SEQUENCE</scope>
</reference>
<feature type="domain" description="Neprosin PEP catalytic" evidence="1">
    <location>
        <begin position="68"/>
        <end position="322"/>
    </location>
</feature>
<dbReference type="PROSITE" id="PS52045">
    <property type="entry name" value="NEPROSIN_PEP_CD"/>
    <property type="match status" value="1"/>
</dbReference>